<dbReference type="AlphaFoldDB" id="A0A0D8Y0K1"/>
<feature type="transmembrane region" description="Helical" evidence="1">
    <location>
        <begin position="227"/>
        <end position="245"/>
    </location>
</feature>
<keyword evidence="1" id="KW-1133">Transmembrane helix</keyword>
<keyword evidence="3" id="KW-1185">Reference proteome</keyword>
<feature type="transmembrane region" description="Helical" evidence="1">
    <location>
        <begin position="175"/>
        <end position="199"/>
    </location>
</feature>
<proteinExistence type="predicted"/>
<keyword evidence="1" id="KW-0472">Membrane</keyword>
<reference evidence="3" key="2">
    <citation type="journal article" date="2016" name="Sci. Rep.">
        <title>Dictyocaulus viviparus genome, variome and transcriptome elucidate lungworm biology and support future intervention.</title>
        <authorList>
            <person name="McNulty S.N."/>
            <person name="Strube C."/>
            <person name="Rosa B.A."/>
            <person name="Martin J.C."/>
            <person name="Tyagi R."/>
            <person name="Choi Y.J."/>
            <person name="Wang Q."/>
            <person name="Hallsworth Pepin K."/>
            <person name="Zhang X."/>
            <person name="Ozersky P."/>
            <person name="Wilson R.K."/>
            <person name="Sternberg P.W."/>
            <person name="Gasser R.B."/>
            <person name="Mitreva M."/>
        </authorList>
    </citation>
    <scope>NUCLEOTIDE SEQUENCE [LARGE SCALE GENOMIC DNA]</scope>
    <source>
        <strain evidence="3">HannoverDv2000</strain>
    </source>
</reference>
<feature type="transmembrane region" description="Helical" evidence="1">
    <location>
        <begin position="56"/>
        <end position="77"/>
    </location>
</feature>
<organism evidence="2 3">
    <name type="scientific">Dictyocaulus viviparus</name>
    <name type="common">Bovine lungworm</name>
    <dbReference type="NCBI Taxonomy" id="29172"/>
    <lineage>
        <taxon>Eukaryota</taxon>
        <taxon>Metazoa</taxon>
        <taxon>Ecdysozoa</taxon>
        <taxon>Nematoda</taxon>
        <taxon>Chromadorea</taxon>
        <taxon>Rhabditida</taxon>
        <taxon>Rhabditina</taxon>
        <taxon>Rhabditomorpha</taxon>
        <taxon>Strongyloidea</taxon>
        <taxon>Metastrongylidae</taxon>
        <taxon>Dictyocaulus</taxon>
    </lineage>
</organism>
<accession>A0A0D8Y0K1</accession>
<feature type="transmembrane region" description="Helical" evidence="1">
    <location>
        <begin position="251"/>
        <end position="271"/>
    </location>
</feature>
<protein>
    <submittedName>
        <fullName evidence="2">Uncharacterized protein</fullName>
    </submittedName>
</protein>
<gene>
    <name evidence="2" type="ORF">DICVIV_03644</name>
</gene>
<dbReference type="InterPro" id="IPR052322">
    <property type="entry name" value="Mito_rRNA_Mtase_NSUN4"/>
</dbReference>
<dbReference type="EMBL" id="KN716212">
    <property type="protein sequence ID" value="KJH50205.1"/>
    <property type="molecule type" value="Genomic_DNA"/>
</dbReference>
<dbReference type="Proteomes" id="UP000053766">
    <property type="component" value="Unassembled WGS sequence"/>
</dbReference>
<feature type="transmembrane region" description="Helical" evidence="1">
    <location>
        <begin position="128"/>
        <end position="151"/>
    </location>
</feature>
<evidence type="ECO:0000313" key="2">
    <source>
        <dbReference type="EMBL" id="KJH50205.1"/>
    </source>
</evidence>
<feature type="transmembrane region" description="Helical" evidence="1">
    <location>
        <begin position="89"/>
        <end position="107"/>
    </location>
</feature>
<sequence length="276" mass="30895">MVQYCFCTSSELNTSDNRRIFIQILSIPLKRSSDDVINIECCLREKSLRQTSTMRLVLLLVVTNFLLAITTIPYSIYLTVSWDPVYINLNPYIIIISGAPFIFQLKVDLTLTISLAMERIMVRHCTMIISIFYSLTQLIKIFQALFFPVAFRRLSSSSYPTCCLLLVDLLNITQLYVDGISIIQVMGIVVIILTISIAVKLRLIGQKSQSNGVVNFKENKFKQANRICAGILIISLMCVTMPSLIVAITEMLITSTFGVFGPFYIAGLLCAGDIAS</sequence>
<evidence type="ECO:0000313" key="3">
    <source>
        <dbReference type="Proteomes" id="UP000053766"/>
    </source>
</evidence>
<dbReference type="PANTHER" id="PTHR46955:SF3">
    <property type="entry name" value="G_PROTEIN_RECEP_F1_2 DOMAIN-CONTAINING PROTEIN"/>
    <property type="match status" value="1"/>
</dbReference>
<dbReference type="OrthoDB" id="5794962at2759"/>
<keyword evidence="1" id="KW-0812">Transmembrane</keyword>
<name>A0A0D8Y0K1_DICVI</name>
<reference evidence="2 3" key="1">
    <citation type="submission" date="2013-11" db="EMBL/GenBank/DDBJ databases">
        <title>Draft genome of the bovine lungworm Dictyocaulus viviparus.</title>
        <authorList>
            <person name="Mitreva M."/>
        </authorList>
    </citation>
    <scope>NUCLEOTIDE SEQUENCE [LARGE SCALE GENOMIC DNA]</scope>
    <source>
        <strain evidence="2 3">HannoverDv2000</strain>
    </source>
</reference>
<evidence type="ECO:0000256" key="1">
    <source>
        <dbReference type="SAM" id="Phobius"/>
    </source>
</evidence>
<dbReference type="PANTHER" id="PTHR46955">
    <property type="entry name" value="PROTEIN CBG01349-RELATED"/>
    <property type="match status" value="1"/>
</dbReference>